<keyword evidence="2" id="KW-0943">RNA-mediated gene silencing</keyword>
<dbReference type="OrthoDB" id="1892195at2759"/>
<keyword evidence="1 3" id="KW-0175">Coiled coil</keyword>
<dbReference type="EMBL" id="CM018031">
    <property type="protein sequence ID" value="KAA8549273.1"/>
    <property type="molecule type" value="Genomic_DNA"/>
</dbReference>
<evidence type="ECO:0000256" key="2">
    <source>
        <dbReference type="ARBA" id="ARBA00023158"/>
    </source>
</evidence>
<dbReference type="Proteomes" id="UP000325577">
    <property type="component" value="Linkage Group LG0"/>
</dbReference>
<feature type="coiled-coil region" evidence="3">
    <location>
        <begin position="319"/>
        <end position="356"/>
    </location>
</feature>
<feature type="coiled-coil region" evidence="3">
    <location>
        <begin position="382"/>
        <end position="479"/>
    </location>
</feature>
<dbReference type="CDD" id="cd12266">
    <property type="entry name" value="RRM_like_XS"/>
    <property type="match status" value="1"/>
</dbReference>
<dbReference type="PANTHER" id="PTHR21596:SF23">
    <property type="entry name" value="FACTOR OF DNA METHYLATION 4"/>
    <property type="match status" value="1"/>
</dbReference>
<evidence type="ECO:0000313" key="7">
    <source>
        <dbReference type="EMBL" id="KAA8549273.1"/>
    </source>
</evidence>
<evidence type="ECO:0000259" key="5">
    <source>
        <dbReference type="Pfam" id="PF03469"/>
    </source>
</evidence>
<dbReference type="Pfam" id="PF03468">
    <property type="entry name" value="XS"/>
    <property type="match status" value="1"/>
</dbReference>
<dbReference type="Gene3D" id="3.30.70.2890">
    <property type="entry name" value="XS domain"/>
    <property type="match status" value="1"/>
</dbReference>
<proteinExistence type="predicted"/>
<name>A0A5J5C1J7_9ASTE</name>
<sequence length="625" mass="72961">MSHSSEEETDISESELEEYTDKCLKLLMNGSVKVKVSDENYRCPYCPGKKKQDYHYKDLLQHAKGVGKGLQNRGIKEKGRHLGLTRYVEKYLDVKGSSSQSTTKNTKPPKENDVNELFVWPWVGIVANIPVERKDGRYVGDSGSRLREDLARQGFNPVRVHPLWNYRGHSGYAVVEFNRDWPGFSNAIKFEKTFEADHRGKKDYYGAKHLGDELYGWVARQDDFHSKGITGEHLRKVGDLKTISDIEAEDKRKTTELVSNLTNVIEVKEKRLKEIECKYNETSISLSNLMTQKDEMHRVYNEEIRKMQQNARGQLEKIFKEHEKITLQLESQSKELEQREKELEKREARNDNERSKLYFEREMNERATLEQKKADENVLRLAEDHKREKEKLHKRIIELEKKLDAKQALELEIERLRGSLSVMRHMGEDGDMEVKNKIEKILEDLKEKEEELEDLEALNQALVVKERKSNDELQEARKELIDFLKDKSSRALIGVKRMGELDHKSFHIATKRKYSEEEADEKAMEFCSLWEDYTRDPSWHPFKIVTVDGSEEPKEIIDEEDKKLRELKNEYGEEVFLAVTTALREMNEYNPSGSSGKCLSGGEPRGIQFSRNVLQVQIVDVFHEL</sequence>
<gene>
    <name evidence="7" type="ORF">F0562_000957</name>
</gene>
<dbReference type="Pfam" id="PF03469">
    <property type="entry name" value="XH"/>
    <property type="match status" value="1"/>
</dbReference>
<dbReference type="InterPro" id="IPR005380">
    <property type="entry name" value="XS_domain"/>
</dbReference>
<dbReference type="InterPro" id="IPR005379">
    <property type="entry name" value="FDM1-5/IDN2_XH"/>
</dbReference>
<evidence type="ECO:0000256" key="3">
    <source>
        <dbReference type="SAM" id="Coils"/>
    </source>
</evidence>
<dbReference type="PANTHER" id="PTHR21596">
    <property type="entry name" value="RIBONUCLEASE P SUBUNIT P38"/>
    <property type="match status" value="1"/>
</dbReference>
<evidence type="ECO:0000313" key="8">
    <source>
        <dbReference type="Proteomes" id="UP000325577"/>
    </source>
</evidence>
<keyword evidence="8" id="KW-1185">Reference proteome</keyword>
<feature type="domain" description="Factor of DNA methylation 1-5/IDN2" evidence="5">
    <location>
        <begin position="496"/>
        <end position="594"/>
    </location>
</feature>
<reference evidence="7 8" key="1">
    <citation type="submission" date="2019-09" db="EMBL/GenBank/DDBJ databases">
        <title>A chromosome-level genome assembly of the Chinese tupelo Nyssa sinensis.</title>
        <authorList>
            <person name="Yang X."/>
            <person name="Kang M."/>
            <person name="Yang Y."/>
            <person name="Xiong H."/>
            <person name="Wang M."/>
            <person name="Zhang Z."/>
            <person name="Wang Z."/>
            <person name="Wu H."/>
            <person name="Ma T."/>
            <person name="Liu J."/>
            <person name="Xi Z."/>
        </authorList>
    </citation>
    <scope>NUCLEOTIDE SEQUENCE [LARGE SCALE GENOMIC DNA]</scope>
    <source>
        <strain evidence="7">J267</strain>
        <tissue evidence="7">Leaf</tissue>
    </source>
</reference>
<protein>
    <recommendedName>
        <fullName evidence="9">XS domain-containing protein</fullName>
    </recommendedName>
</protein>
<evidence type="ECO:0000256" key="1">
    <source>
        <dbReference type="ARBA" id="ARBA00023054"/>
    </source>
</evidence>
<evidence type="ECO:0008006" key="9">
    <source>
        <dbReference type="Google" id="ProtNLM"/>
    </source>
</evidence>
<dbReference type="InterPro" id="IPR038588">
    <property type="entry name" value="XS_domain_sf"/>
</dbReference>
<evidence type="ECO:0000259" key="4">
    <source>
        <dbReference type="Pfam" id="PF03468"/>
    </source>
</evidence>
<dbReference type="Pfam" id="PF03470">
    <property type="entry name" value="zf-XS"/>
    <property type="match status" value="1"/>
</dbReference>
<feature type="domain" description="XS" evidence="4">
    <location>
        <begin position="116"/>
        <end position="225"/>
    </location>
</feature>
<organism evidence="7 8">
    <name type="scientific">Nyssa sinensis</name>
    <dbReference type="NCBI Taxonomy" id="561372"/>
    <lineage>
        <taxon>Eukaryota</taxon>
        <taxon>Viridiplantae</taxon>
        <taxon>Streptophyta</taxon>
        <taxon>Embryophyta</taxon>
        <taxon>Tracheophyta</taxon>
        <taxon>Spermatophyta</taxon>
        <taxon>Magnoliopsida</taxon>
        <taxon>eudicotyledons</taxon>
        <taxon>Gunneridae</taxon>
        <taxon>Pentapetalae</taxon>
        <taxon>asterids</taxon>
        <taxon>Cornales</taxon>
        <taxon>Nyssaceae</taxon>
        <taxon>Nyssa</taxon>
    </lineage>
</organism>
<dbReference type="InterPro" id="IPR045177">
    <property type="entry name" value="FDM1-5/IDN2"/>
</dbReference>
<accession>A0A5J5C1J7</accession>
<dbReference type="InterPro" id="IPR005381">
    <property type="entry name" value="Znf-XS_domain"/>
</dbReference>
<dbReference type="GO" id="GO:0080188">
    <property type="term" value="P:gene silencing by siRNA-directed DNA methylation"/>
    <property type="evidence" value="ECO:0007669"/>
    <property type="project" value="InterPro"/>
</dbReference>
<evidence type="ECO:0000259" key="6">
    <source>
        <dbReference type="Pfam" id="PF03470"/>
    </source>
</evidence>
<feature type="domain" description="Zinc finger-XS" evidence="6">
    <location>
        <begin position="43"/>
        <end position="84"/>
    </location>
</feature>
<dbReference type="AlphaFoldDB" id="A0A5J5C1J7"/>